<organism evidence="1 2">
    <name type="scientific">Pseudomonas savastanoi</name>
    <name type="common">Pseudomonas syringae pv. savastanoi</name>
    <dbReference type="NCBI Taxonomy" id="29438"/>
    <lineage>
        <taxon>Bacteria</taxon>
        <taxon>Pseudomonadati</taxon>
        <taxon>Pseudomonadota</taxon>
        <taxon>Gammaproteobacteria</taxon>
        <taxon>Pseudomonadales</taxon>
        <taxon>Pseudomonadaceae</taxon>
        <taxon>Pseudomonas</taxon>
    </lineage>
</organism>
<comment type="caution">
    <text evidence="1">The sequence shown here is derived from an EMBL/GenBank/DDBJ whole genome shotgun (WGS) entry which is preliminary data.</text>
</comment>
<gene>
    <name evidence="1" type="ORF">ALP15_200114</name>
</gene>
<protein>
    <submittedName>
        <fullName evidence="1">Uncharacterized protein</fullName>
    </submittedName>
</protein>
<name>A0A3M6A9U7_PSESS</name>
<proteinExistence type="predicted"/>
<accession>A0A3M6A9U7</accession>
<dbReference type="EMBL" id="RBUO01000271">
    <property type="protein sequence ID" value="RMV15826.1"/>
    <property type="molecule type" value="Genomic_DNA"/>
</dbReference>
<sequence length="121" mass="13899">MVLPLIKGVICIFIQLGGIVGGSRKRRETQGRADLDRYFREFETFMYQRANVLAKHQQRLVTDVALDEQCKLVTAQPRYLHGIADSADQPFSDQHQQPVTDTMAIQVVDRLEPVQIQHTHR</sequence>
<evidence type="ECO:0000313" key="2">
    <source>
        <dbReference type="Proteomes" id="UP000272241"/>
    </source>
</evidence>
<dbReference type="Proteomes" id="UP000272241">
    <property type="component" value="Unassembled WGS sequence"/>
</dbReference>
<evidence type="ECO:0000313" key="1">
    <source>
        <dbReference type="EMBL" id="RMV15826.1"/>
    </source>
</evidence>
<dbReference type="AlphaFoldDB" id="A0A3M6A9U7"/>
<reference evidence="1 2" key="1">
    <citation type="submission" date="2018-08" db="EMBL/GenBank/DDBJ databases">
        <title>Recombination of ecologically and evolutionarily significant loci maintains genetic cohesion in the Pseudomonas syringae species complex.</title>
        <authorList>
            <person name="Dillon M."/>
            <person name="Thakur S."/>
            <person name="Almeida R.N.D."/>
            <person name="Weir B.S."/>
            <person name="Guttman D.S."/>
        </authorList>
    </citation>
    <scope>NUCLEOTIDE SEQUENCE [LARGE SCALE GENOMIC DNA]</scope>
    <source>
        <strain evidence="1 2">ICMP 11895</strain>
    </source>
</reference>